<evidence type="ECO:0000313" key="1">
    <source>
        <dbReference type="EMBL" id="PZR55238.1"/>
    </source>
</evidence>
<dbReference type="EMBL" id="QKWH01000001">
    <property type="protein sequence ID" value="PZR55238.1"/>
    <property type="molecule type" value="Genomic_DNA"/>
</dbReference>
<dbReference type="AlphaFoldDB" id="A0A2W5XX27"/>
<sequence>MAAVSALDRMLAAVGLQRARTDAEQAALDRLAACTTGPGDYLHRLEQAVMIAQCGGVDDDTLVALLHLAAAGQMTPGVERALAGVGIDLTPRPTTRPV</sequence>
<evidence type="ECO:0000313" key="2">
    <source>
        <dbReference type="Proteomes" id="UP000248783"/>
    </source>
</evidence>
<comment type="caution">
    <text evidence="1">The sequence shown here is derived from an EMBL/GenBank/DDBJ whole genome shotgun (WGS) entry which is preliminary data.</text>
</comment>
<proteinExistence type="predicted"/>
<dbReference type="Proteomes" id="UP000248783">
    <property type="component" value="Unassembled WGS sequence"/>
</dbReference>
<keyword evidence="2" id="KW-1185">Reference proteome</keyword>
<protein>
    <submittedName>
        <fullName evidence="1">Uncharacterized protein</fullName>
    </submittedName>
</protein>
<accession>A0A2W5XX27</accession>
<organism evidence="1 2">
    <name type="scientific">Xylanimonas oleitrophica</name>
    <dbReference type="NCBI Taxonomy" id="2607479"/>
    <lineage>
        <taxon>Bacteria</taxon>
        <taxon>Bacillati</taxon>
        <taxon>Actinomycetota</taxon>
        <taxon>Actinomycetes</taxon>
        <taxon>Micrococcales</taxon>
        <taxon>Promicromonosporaceae</taxon>
        <taxon>Xylanimonas</taxon>
    </lineage>
</organism>
<gene>
    <name evidence="1" type="ORF">DNL40_02385</name>
</gene>
<reference evidence="1 2" key="1">
    <citation type="submission" date="2018-06" db="EMBL/GenBank/DDBJ databases">
        <title>Whole genome sequencing of a novel hydrocarbon degrading bacterial strain, PW21 isolated from oil contaminated produced water sample.</title>
        <authorList>
            <person name="Nagkirti P."/>
            <person name="Shaikh A."/>
            <person name="Gowdaman V."/>
            <person name="Engineer A.E."/>
            <person name="Dagar S."/>
            <person name="Dhakephalkar P.K."/>
        </authorList>
    </citation>
    <scope>NUCLEOTIDE SEQUENCE [LARGE SCALE GENOMIC DNA]</scope>
    <source>
        <strain evidence="1 2">PW21</strain>
    </source>
</reference>
<name>A0A2W5XX27_9MICO</name>